<reference evidence="1 2" key="1">
    <citation type="journal article" date="2018" name="Sci. Rep.">
        <title>Genomic signatures of local adaptation to the degree of environmental predictability in rotifers.</title>
        <authorList>
            <person name="Franch-Gras L."/>
            <person name="Hahn C."/>
            <person name="Garcia-Roger E.M."/>
            <person name="Carmona M.J."/>
            <person name="Serra M."/>
            <person name="Gomez A."/>
        </authorList>
    </citation>
    <scope>NUCLEOTIDE SEQUENCE [LARGE SCALE GENOMIC DNA]</scope>
    <source>
        <strain evidence="1">HYR1</strain>
    </source>
</reference>
<dbReference type="GO" id="GO:0016020">
    <property type="term" value="C:membrane"/>
    <property type="evidence" value="ECO:0007669"/>
    <property type="project" value="InterPro"/>
</dbReference>
<dbReference type="EMBL" id="REGN01011045">
    <property type="protein sequence ID" value="RMZ97988.1"/>
    <property type="molecule type" value="Genomic_DNA"/>
</dbReference>
<accession>A0A3M7PG24</accession>
<dbReference type="Proteomes" id="UP000276133">
    <property type="component" value="Unassembled WGS sequence"/>
</dbReference>
<evidence type="ECO:0000313" key="1">
    <source>
        <dbReference type="EMBL" id="RMZ97988.1"/>
    </source>
</evidence>
<name>A0A3M7PG24_BRAPC</name>
<keyword evidence="1" id="KW-0675">Receptor</keyword>
<dbReference type="AlphaFoldDB" id="A0A3M7PG24"/>
<gene>
    <name evidence="1" type="ORF">BpHYR1_023094</name>
</gene>
<dbReference type="STRING" id="10195.A0A3M7PG24"/>
<proteinExistence type="predicted"/>
<organism evidence="1 2">
    <name type="scientific">Brachionus plicatilis</name>
    <name type="common">Marine rotifer</name>
    <name type="synonym">Brachionus muelleri</name>
    <dbReference type="NCBI Taxonomy" id="10195"/>
    <lineage>
        <taxon>Eukaryota</taxon>
        <taxon>Metazoa</taxon>
        <taxon>Spiralia</taxon>
        <taxon>Gnathifera</taxon>
        <taxon>Rotifera</taxon>
        <taxon>Eurotatoria</taxon>
        <taxon>Monogononta</taxon>
        <taxon>Pseudotrocha</taxon>
        <taxon>Ploima</taxon>
        <taxon>Brachionidae</taxon>
        <taxon>Brachionus</taxon>
    </lineage>
</organism>
<evidence type="ECO:0000313" key="2">
    <source>
        <dbReference type="Proteomes" id="UP000276133"/>
    </source>
</evidence>
<keyword evidence="2" id="KW-1185">Reference proteome</keyword>
<dbReference type="OrthoDB" id="8890589at2759"/>
<dbReference type="Gene3D" id="2.70.170.10">
    <property type="entry name" value="Neurotransmitter-gated ion-channel ligand-binding domain"/>
    <property type="match status" value="1"/>
</dbReference>
<protein>
    <submittedName>
        <fullName evidence="1">Gamma-aminobutyric acid receptor alpha-like isoform X1</fullName>
    </submittedName>
</protein>
<dbReference type="InterPro" id="IPR036734">
    <property type="entry name" value="Neur_chan_lig-bd_sf"/>
</dbReference>
<comment type="caution">
    <text evidence="1">The sequence shown here is derived from an EMBL/GenBank/DDBJ whole genome shotgun (WGS) entry which is preliminary data.</text>
</comment>
<sequence length="67" mass="7693">MHGGLLLCEENVHITINITRVLDKLLTNYRIPTVIDTNMNINSLGPISNFEMSYTMDCYFRQGSKNK</sequence>
<dbReference type="GO" id="GO:0005230">
    <property type="term" value="F:extracellular ligand-gated monoatomic ion channel activity"/>
    <property type="evidence" value="ECO:0007669"/>
    <property type="project" value="InterPro"/>
</dbReference>